<dbReference type="AlphaFoldDB" id="A0A6L5XDP8"/>
<organism evidence="3 4">
    <name type="scientific">Sodaliphilus pleomorphus</name>
    <dbReference type="NCBI Taxonomy" id="2606626"/>
    <lineage>
        <taxon>Bacteria</taxon>
        <taxon>Pseudomonadati</taxon>
        <taxon>Bacteroidota</taxon>
        <taxon>Bacteroidia</taxon>
        <taxon>Bacteroidales</taxon>
        <taxon>Muribaculaceae</taxon>
        <taxon>Sodaliphilus</taxon>
    </lineage>
</organism>
<evidence type="ECO:0000313" key="3">
    <source>
        <dbReference type="EMBL" id="MSS16762.1"/>
    </source>
</evidence>
<reference evidence="3 4" key="1">
    <citation type="submission" date="2019-08" db="EMBL/GenBank/DDBJ databases">
        <title>In-depth cultivation of the pig gut microbiome towards novel bacterial diversity and tailored functional studies.</title>
        <authorList>
            <person name="Wylensek D."/>
            <person name="Hitch T.C.A."/>
            <person name="Clavel T."/>
        </authorList>
    </citation>
    <scope>NUCLEOTIDE SEQUENCE [LARGE SCALE GENOMIC DNA]</scope>
    <source>
        <strain evidence="3 4">Oil-RF-744-WCA-WT-10</strain>
    </source>
</reference>
<protein>
    <submittedName>
        <fullName evidence="3">Uncharacterized protein</fullName>
    </submittedName>
</protein>
<dbReference type="Gene3D" id="1.10.10.1110">
    <property type="entry name" value="Methyltransferase PG1098, N-terminal domain"/>
    <property type="match status" value="1"/>
</dbReference>
<dbReference type="InterPro" id="IPR029063">
    <property type="entry name" value="SAM-dependent_MTases_sf"/>
</dbReference>
<dbReference type="Pfam" id="PF18096">
    <property type="entry name" value="Thump_like"/>
    <property type="match status" value="1"/>
</dbReference>
<evidence type="ECO:0000259" key="2">
    <source>
        <dbReference type="Pfam" id="PF22013"/>
    </source>
</evidence>
<accession>A0A6L5XDP8</accession>
<dbReference type="InterPro" id="IPR054168">
    <property type="entry name" value="PG_1098_Fer"/>
</dbReference>
<dbReference type="EMBL" id="VULT01000004">
    <property type="protein sequence ID" value="MSS16762.1"/>
    <property type="molecule type" value="Genomic_DNA"/>
</dbReference>
<gene>
    <name evidence="3" type="ORF">FYJ29_03125</name>
</gene>
<keyword evidence="4" id="KW-1185">Reference proteome</keyword>
<name>A0A6L5XDP8_9BACT</name>
<sequence length="403" mass="44375">MTEIAGHRVDASMWSYIARHAGDDALKLMLRQEPGLSFDKRFAVLQVECRHKLRRKIPELLAHERFLFPKAVSAEQCTHQEVAKLHASLFDSAHTVLDLTMGLGVDDYYIASRVRALTAVELDPEIAAVGQYNFGFLNPNVKVLHADSVQLLKSMLPQEHYDAIFVDPARRGQDGRRLYGLSQCQPDVLAIMPLIARHCRRLVIKASPMLDISQSRADLGAPLAQVWAVSVKNECKELLFVLDFDSQPAGIVLHALNYDDGWHDFATTAAGGAAHDAAPGVPVAGGFLYEPHASVMKLGCHAAVQAATGTAQLAPNSHLYAGDRLVRDFPGRKFVVKEVIPFNGRQLKQLGKRCERLNIATRNFRLTPEALKKRLKVGDGGNDYLFATTLADGSAVLLLCEKI</sequence>
<proteinExistence type="predicted"/>
<dbReference type="RefSeq" id="WP_154328226.1">
    <property type="nucleotide sequence ID" value="NZ_CP045696.1"/>
</dbReference>
<feature type="domain" description="PG-1098 ferredoxin-like" evidence="2">
    <location>
        <begin position="287"/>
        <end position="330"/>
    </location>
</feature>
<dbReference type="Proteomes" id="UP000483362">
    <property type="component" value="Unassembled WGS sequence"/>
</dbReference>
<dbReference type="SUPFAM" id="SSF53335">
    <property type="entry name" value="S-adenosyl-L-methionine-dependent methyltransferases"/>
    <property type="match status" value="1"/>
</dbReference>
<feature type="domain" description="THUMP-like" evidence="1">
    <location>
        <begin position="331"/>
        <end position="402"/>
    </location>
</feature>
<dbReference type="InterPro" id="IPR041497">
    <property type="entry name" value="Thump-like"/>
</dbReference>
<dbReference type="Gene3D" id="3.40.50.150">
    <property type="entry name" value="Vaccinia Virus protein VP39"/>
    <property type="match status" value="1"/>
</dbReference>
<dbReference type="Pfam" id="PF22013">
    <property type="entry name" value="PG_1098_Fer"/>
    <property type="match status" value="1"/>
</dbReference>
<dbReference type="CDD" id="cd02440">
    <property type="entry name" value="AdoMet_MTases"/>
    <property type="match status" value="1"/>
</dbReference>
<evidence type="ECO:0000313" key="4">
    <source>
        <dbReference type="Proteomes" id="UP000483362"/>
    </source>
</evidence>
<comment type="caution">
    <text evidence="3">The sequence shown here is derived from an EMBL/GenBank/DDBJ whole genome shotgun (WGS) entry which is preliminary data.</text>
</comment>
<evidence type="ECO:0000259" key="1">
    <source>
        <dbReference type="Pfam" id="PF18096"/>
    </source>
</evidence>